<dbReference type="InParanoid" id="D8LGQ3"/>
<keyword evidence="2 3" id="KW-0040">ANK repeat</keyword>
<dbReference type="eggNOG" id="ENOG502SZZ8">
    <property type="taxonomic scope" value="Eukaryota"/>
</dbReference>
<gene>
    <name evidence="5" type="ORF">Esi_0176_0010</name>
</gene>
<evidence type="ECO:0000256" key="1">
    <source>
        <dbReference type="ARBA" id="ARBA00022737"/>
    </source>
</evidence>
<evidence type="ECO:0000313" key="5">
    <source>
        <dbReference type="EMBL" id="CBN79073.1"/>
    </source>
</evidence>
<dbReference type="STRING" id="2880.D8LGQ3"/>
<sequence length="201" mass="21466">MGGGASSAAAEQMEEMIAYSTLLSKTITCMTFPGMHSIKDFNLLPKKDSGASMLKKREESGRSTAATDSFSRTSSGSEGPPPLLDPELEDKFTVVVDGEVVVLDDVTQQQNEDGWTPLHACCHSATTAAIGLRILEEVVAMGGDLNLRTKRGPGNFNSGFTPLHMACAYGVKELVEALIKAGADPNCRNDFDWGPLLSLVR</sequence>
<dbReference type="InterPro" id="IPR002110">
    <property type="entry name" value="Ankyrin_rpt"/>
</dbReference>
<feature type="repeat" description="ANK" evidence="3">
    <location>
        <begin position="158"/>
        <end position="190"/>
    </location>
</feature>
<dbReference type="AlphaFoldDB" id="D8LGQ3"/>
<dbReference type="InterPro" id="IPR036770">
    <property type="entry name" value="Ankyrin_rpt-contain_sf"/>
</dbReference>
<evidence type="ECO:0000313" key="6">
    <source>
        <dbReference type="Proteomes" id="UP000002630"/>
    </source>
</evidence>
<dbReference type="PANTHER" id="PTHR24180">
    <property type="entry name" value="CYCLIN-DEPENDENT KINASE INHIBITOR 2C-RELATED"/>
    <property type="match status" value="1"/>
</dbReference>
<feature type="region of interest" description="Disordered" evidence="4">
    <location>
        <begin position="53"/>
        <end position="86"/>
    </location>
</feature>
<protein>
    <submittedName>
        <fullName evidence="5">Uncharacterized protein</fullName>
    </submittedName>
</protein>
<dbReference type="SMART" id="SM00248">
    <property type="entry name" value="ANK"/>
    <property type="match status" value="2"/>
</dbReference>
<keyword evidence="6" id="KW-1185">Reference proteome</keyword>
<dbReference type="Pfam" id="PF12796">
    <property type="entry name" value="Ank_2"/>
    <property type="match status" value="1"/>
</dbReference>
<dbReference type="Gene3D" id="1.25.40.20">
    <property type="entry name" value="Ankyrin repeat-containing domain"/>
    <property type="match status" value="1"/>
</dbReference>
<dbReference type="PANTHER" id="PTHR24180:SF42">
    <property type="entry name" value="FORK-HEAD DOMAIN-CONTAINING PROTEIN"/>
    <property type="match status" value="1"/>
</dbReference>
<accession>D8LGQ3</accession>
<evidence type="ECO:0000256" key="3">
    <source>
        <dbReference type="PROSITE-ProRule" id="PRU00023"/>
    </source>
</evidence>
<dbReference type="OrthoDB" id="20872at2759"/>
<evidence type="ECO:0000256" key="2">
    <source>
        <dbReference type="ARBA" id="ARBA00023043"/>
    </source>
</evidence>
<reference evidence="5 6" key="1">
    <citation type="journal article" date="2010" name="Nature">
        <title>The Ectocarpus genome and the independent evolution of multicellularity in brown algae.</title>
        <authorList>
            <person name="Cock J.M."/>
            <person name="Sterck L."/>
            <person name="Rouze P."/>
            <person name="Scornet D."/>
            <person name="Allen A.E."/>
            <person name="Amoutzias G."/>
            <person name="Anthouard V."/>
            <person name="Artiguenave F."/>
            <person name="Aury J.M."/>
            <person name="Badger J.H."/>
            <person name="Beszteri B."/>
            <person name="Billiau K."/>
            <person name="Bonnet E."/>
            <person name="Bothwell J.H."/>
            <person name="Bowler C."/>
            <person name="Boyen C."/>
            <person name="Brownlee C."/>
            <person name="Carrano C.J."/>
            <person name="Charrier B."/>
            <person name="Cho G.Y."/>
            <person name="Coelho S.M."/>
            <person name="Collen J."/>
            <person name="Corre E."/>
            <person name="Da Silva C."/>
            <person name="Delage L."/>
            <person name="Delaroque N."/>
            <person name="Dittami S.M."/>
            <person name="Doulbeau S."/>
            <person name="Elias M."/>
            <person name="Farnham G."/>
            <person name="Gachon C.M."/>
            <person name="Gschloessl B."/>
            <person name="Heesch S."/>
            <person name="Jabbari K."/>
            <person name="Jubin C."/>
            <person name="Kawai H."/>
            <person name="Kimura K."/>
            <person name="Kloareg B."/>
            <person name="Kupper F.C."/>
            <person name="Lang D."/>
            <person name="Le Bail A."/>
            <person name="Leblanc C."/>
            <person name="Lerouge P."/>
            <person name="Lohr M."/>
            <person name="Lopez P.J."/>
            <person name="Martens C."/>
            <person name="Maumus F."/>
            <person name="Michel G."/>
            <person name="Miranda-Saavedra D."/>
            <person name="Morales J."/>
            <person name="Moreau H."/>
            <person name="Motomura T."/>
            <person name="Nagasato C."/>
            <person name="Napoli C.A."/>
            <person name="Nelson D.R."/>
            <person name="Nyvall-Collen P."/>
            <person name="Peters A.F."/>
            <person name="Pommier C."/>
            <person name="Potin P."/>
            <person name="Poulain J."/>
            <person name="Quesneville H."/>
            <person name="Read B."/>
            <person name="Rensing S.A."/>
            <person name="Ritter A."/>
            <person name="Rousvoal S."/>
            <person name="Samanta M."/>
            <person name="Samson G."/>
            <person name="Schroeder D.C."/>
            <person name="Segurens B."/>
            <person name="Strittmatter M."/>
            <person name="Tonon T."/>
            <person name="Tregear J.W."/>
            <person name="Valentin K."/>
            <person name="von Dassow P."/>
            <person name="Yamagishi T."/>
            <person name="Van de Peer Y."/>
            <person name="Wincker P."/>
        </authorList>
    </citation>
    <scope>NUCLEOTIDE SEQUENCE [LARGE SCALE GENOMIC DNA]</scope>
    <source>
        <strain evidence="6">Ec32 / CCAP1310/4</strain>
    </source>
</reference>
<keyword evidence="1" id="KW-0677">Repeat</keyword>
<organism evidence="5 6">
    <name type="scientific">Ectocarpus siliculosus</name>
    <name type="common">Brown alga</name>
    <name type="synonym">Conferva siliculosa</name>
    <dbReference type="NCBI Taxonomy" id="2880"/>
    <lineage>
        <taxon>Eukaryota</taxon>
        <taxon>Sar</taxon>
        <taxon>Stramenopiles</taxon>
        <taxon>Ochrophyta</taxon>
        <taxon>PX clade</taxon>
        <taxon>Phaeophyceae</taxon>
        <taxon>Ectocarpales</taxon>
        <taxon>Ectocarpaceae</taxon>
        <taxon>Ectocarpus</taxon>
    </lineage>
</organism>
<dbReference type="EMBL" id="FN649743">
    <property type="protein sequence ID" value="CBN79073.1"/>
    <property type="molecule type" value="Genomic_DNA"/>
</dbReference>
<dbReference type="Proteomes" id="UP000002630">
    <property type="component" value="Linkage Group LG18"/>
</dbReference>
<proteinExistence type="predicted"/>
<name>D8LGQ3_ECTSI</name>
<dbReference type="PROSITE" id="PS50297">
    <property type="entry name" value="ANK_REP_REGION"/>
    <property type="match status" value="1"/>
</dbReference>
<dbReference type="PROSITE" id="PS50088">
    <property type="entry name" value="ANK_REPEAT"/>
    <property type="match status" value="1"/>
</dbReference>
<evidence type="ECO:0000256" key="4">
    <source>
        <dbReference type="SAM" id="MobiDB-lite"/>
    </source>
</evidence>
<dbReference type="EMBL" id="FN648262">
    <property type="protein sequence ID" value="CBN79073.1"/>
    <property type="molecule type" value="Genomic_DNA"/>
</dbReference>
<feature type="compositionally biased region" description="Polar residues" evidence="4">
    <location>
        <begin position="62"/>
        <end position="73"/>
    </location>
</feature>
<dbReference type="SUPFAM" id="SSF48403">
    <property type="entry name" value="Ankyrin repeat"/>
    <property type="match status" value="1"/>
</dbReference>
<dbReference type="InterPro" id="IPR051637">
    <property type="entry name" value="Ank_repeat_dom-contain_49"/>
</dbReference>